<dbReference type="InterPro" id="IPR041522">
    <property type="entry name" value="CdaR_GGDEF"/>
</dbReference>
<organism evidence="5 6">
    <name type="scientific">Paenibacillus cisolokensis</name>
    <dbReference type="NCBI Taxonomy" id="1658519"/>
    <lineage>
        <taxon>Bacteria</taxon>
        <taxon>Bacillati</taxon>
        <taxon>Bacillota</taxon>
        <taxon>Bacilli</taxon>
        <taxon>Bacillales</taxon>
        <taxon>Paenibacillaceae</taxon>
        <taxon>Paenibacillus</taxon>
    </lineage>
</organism>
<keyword evidence="2" id="KW-0238">DNA-binding</keyword>
<evidence type="ECO:0000256" key="1">
    <source>
        <dbReference type="ARBA" id="ARBA00023015"/>
    </source>
</evidence>
<reference evidence="5 6" key="1">
    <citation type="submission" date="2021-04" db="EMBL/GenBank/DDBJ databases">
        <title>Draft genome sequence of Paenibacillus cisolokensis, LC2-13A.</title>
        <authorList>
            <person name="Uke A."/>
            <person name="Chhe C."/>
            <person name="Baramee S."/>
            <person name="Kosugi A."/>
        </authorList>
    </citation>
    <scope>NUCLEOTIDE SEQUENCE [LARGE SCALE GENOMIC DNA]</scope>
    <source>
        <strain evidence="5 6">LC2-13A</strain>
    </source>
</reference>
<dbReference type="SMART" id="SM00342">
    <property type="entry name" value="HTH_ARAC"/>
    <property type="match status" value="1"/>
</dbReference>
<dbReference type="PANTHER" id="PTHR43280:SF28">
    <property type="entry name" value="HTH-TYPE TRANSCRIPTIONAL ACTIVATOR RHAS"/>
    <property type="match status" value="1"/>
</dbReference>
<proteinExistence type="predicted"/>
<dbReference type="Pfam" id="PF12833">
    <property type="entry name" value="HTH_18"/>
    <property type="match status" value="1"/>
</dbReference>
<dbReference type="InterPro" id="IPR018060">
    <property type="entry name" value="HTH_AraC"/>
</dbReference>
<accession>A0ABQ4N9U6</accession>
<dbReference type="EMBL" id="BOVJ01000116">
    <property type="protein sequence ID" value="GIQ65018.1"/>
    <property type="molecule type" value="Genomic_DNA"/>
</dbReference>
<keyword evidence="6" id="KW-1185">Reference proteome</keyword>
<dbReference type="InterPro" id="IPR018062">
    <property type="entry name" value="HTH_AraC-typ_CS"/>
</dbReference>
<evidence type="ECO:0000256" key="2">
    <source>
        <dbReference type="ARBA" id="ARBA00023125"/>
    </source>
</evidence>
<sequence length="399" mass="46122">MTGSYDPRLERMRESGEIRLPEREFVVLAVEIAGSPRLVEPGRSDTHLFRFAVANIMEELLQARWPEAAVLELYYRYLAVLLPIPEHRPATDEQVNELCRILTDEIRHYLQLSIRIGIGERQRGPRQIVLSTEQAFQALTDASGSLAGDDNIRRLPVIPGARMAGGRIRRVPFYQEVAESIRLLQEERTIRRIRAFVGEWTKDGGVFPEDVRRIAAELWTIFAYAVHEEGYSLEDLFADDAVQQELSRLQSPADLSQWFEEKTRSICRRLQRNGDNLRHRQAVDYMIEYIHAHYAEDIRLSDLADQVHLSRNYLSTLFRNATGETFQDYLTRVRMEKAKRFILEGKHLIYEVAEKVGYRNVPYFSTLFKKHTGMNPTDLLKGPIDAAADGRRKSEQFGT</sequence>
<dbReference type="Gene3D" id="1.10.10.60">
    <property type="entry name" value="Homeodomain-like"/>
    <property type="match status" value="2"/>
</dbReference>
<name>A0ABQ4N9U6_9BACL</name>
<dbReference type="PANTHER" id="PTHR43280">
    <property type="entry name" value="ARAC-FAMILY TRANSCRIPTIONAL REGULATOR"/>
    <property type="match status" value="1"/>
</dbReference>
<gene>
    <name evidence="5" type="ORF">PACILC2_35860</name>
</gene>
<dbReference type="PROSITE" id="PS00041">
    <property type="entry name" value="HTH_ARAC_FAMILY_1"/>
    <property type="match status" value="1"/>
</dbReference>
<keyword evidence="3" id="KW-0804">Transcription</keyword>
<protein>
    <recommendedName>
        <fullName evidence="4">HTH araC/xylS-type domain-containing protein</fullName>
    </recommendedName>
</protein>
<dbReference type="PROSITE" id="PS01124">
    <property type="entry name" value="HTH_ARAC_FAMILY_2"/>
    <property type="match status" value="1"/>
</dbReference>
<evidence type="ECO:0000313" key="6">
    <source>
        <dbReference type="Proteomes" id="UP000680304"/>
    </source>
</evidence>
<dbReference type="Proteomes" id="UP000680304">
    <property type="component" value="Unassembled WGS sequence"/>
</dbReference>
<dbReference type="SUPFAM" id="SSF46689">
    <property type="entry name" value="Homeodomain-like"/>
    <property type="match status" value="2"/>
</dbReference>
<feature type="domain" description="HTH araC/xylS-type" evidence="4">
    <location>
        <begin position="284"/>
        <end position="382"/>
    </location>
</feature>
<dbReference type="Pfam" id="PF17853">
    <property type="entry name" value="GGDEF_2"/>
    <property type="match status" value="1"/>
</dbReference>
<dbReference type="InterPro" id="IPR009057">
    <property type="entry name" value="Homeodomain-like_sf"/>
</dbReference>
<evidence type="ECO:0000256" key="3">
    <source>
        <dbReference type="ARBA" id="ARBA00023163"/>
    </source>
</evidence>
<evidence type="ECO:0000259" key="4">
    <source>
        <dbReference type="PROSITE" id="PS01124"/>
    </source>
</evidence>
<keyword evidence="1" id="KW-0805">Transcription regulation</keyword>
<evidence type="ECO:0000313" key="5">
    <source>
        <dbReference type="EMBL" id="GIQ65018.1"/>
    </source>
</evidence>
<dbReference type="RefSeq" id="WP_213529493.1">
    <property type="nucleotide sequence ID" value="NZ_BOVJ01000116.1"/>
</dbReference>
<comment type="caution">
    <text evidence="5">The sequence shown here is derived from an EMBL/GenBank/DDBJ whole genome shotgun (WGS) entry which is preliminary data.</text>
</comment>